<keyword evidence="3" id="KW-1185">Reference proteome</keyword>
<accession>A0A5C3EY27</accession>
<proteinExistence type="predicted"/>
<gene>
    <name evidence="2" type="ORF">PSFLO_02645</name>
</gene>
<feature type="region of interest" description="Disordered" evidence="1">
    <location>
        <begin position="29"/>
        <end position="68"/>
    </location>
</feature>
<dbReference type="EMBL" id="OOIP01000006">
    <property type="protein sequence ID" value="SPO37173.1"/>
    <property type="molecule type" value="Genomic_DNA"/>
</dbReference>
<protein>
    <submittedName>
        <fullName evidence="2">Uncharacterized protein</fullName>
    </submittedName>
</protein>
<dbReference type="Proteomes" id="UP000323386">
    <property type="component" value="Unassembled WGS sequence"/>
</dbReference>
<organism evidence="2 3">
    <name type="scientific">Pseudozyma flocculosa</name>
    <dbReference type="NCBI Taxonomy" id="84751"/>
    <lineage>
        <taxon>Eukaryota</taxon>
        <taxon>Fungi</taxon>
        <taxon>Dikarya</taxon>
        <taxon>Basidiomycota</taxon>
        <taxon>Ustilaginomycotina</taxon>
        <taxon>Ustilaginomycetes</taxon>
        <taxon>Ustilaginales</taxon>
        <taxon>Ustilaginaceae</taxon>
        <taxon>Pseudozyma</taxon>
    </lineage>
</organism>
<evidence type="ECO:0000313" key="2">
    <source>
        <dbReference type="EMBL" id="SPO37173.1"/>
    </source>
</evidence>
<reference evidence="2 3" key="1">
    <citation type="submission" date="2018-03" db="EMBL/GenBank/DDBJ databases">
        <authorList>
            <person name="Guldener U."/>
        </authorList>
    </citation>
    <scope>NUCLEOTIDE SEQUENCE [LARGE SCALE GENOMIC DNA]</scope>
    <source>
        <strain evidence="2 3">DAOM196992</strain>
    </source>
</reference>
<evidence type="ECO:0000313" key="3">
    <source>
        <dbReference type="Proteomes" id="UP000323386"/>
    </source>
</evidence>
<feature type="region of interest" description="Disordered" evidence="1">
    <location>
        <begin position="94"/>
        <end position="114"/>
    </location>
</feature>
<sequence>MVRWQAQQETLLVVCERADDQRAKHIGASDFEAAHAPQGSGGGIKNQLRGEKERGLGSRPTAFGARAAPGKASAGLACQAQTDRISLANSTSLTTTAFPPFAPAPAPPSLHTSS</sequence>
<dbReference type="AlphaFoldDB" id="A0A5C3EY27"/>
<evidence type="ECO:0000256" key="1">
    <source>
        <dbReference type="SAM" id="MobiDB-lite"/>
    </source>
</evidence>
<name>A0A5C3EY27_9BASI</name>